<dbReference type="AlphaFoldDB" id="A0AAN9KMA3"/>
<dbReference type="InterPro" id="IPR008417">
    <property type="entry name" value="BAP29/BAP31"/>
</dbReference>
<protein>
    <recommendedName>
        <fullName evidence="1">Endoplasmic reticulum transmembrane protein</fullName>
    </recommendedName>
</protein>
<keyword evidence="1" id="KW-1133">Transmembrane helix</keyword>
<comment type="similarity">
    <text evidence="1">Belongs to the BCAP29/BCAP31 family.</text>
</comment>
<organism evidence="2 3">
    <name type="scientific">Clitoria ternatea</name>
    <name type="common">Butterfly pea</name>
    <dbReference type="NCBI Taxonomy" id="43366"/>
    <lineage>
        <taxon>Eukaryota</taxon>
        <taxon>Viridiplantae</taxon>
        <taxon>Streptophyta</taxon>
        <taxon>Embryophyta</taxon>
        <taxon>Tracheophyta</taxon>
        <taxon>Spermatophyta</taxon>
        <taxon>Magnoliopsida</taxon>
        <taxon>eudicotyledons</taxon>
        <taxon>Gunneridae</taxon>
        <taxon>Pentapetalae</taxon>
        <taxon>rosids</taxon>
        <taxon>fabids</taxon>
        <taxon>Fabales</taxon>
        <taxon>Fabaceae</taxon>
        <taxon>Papilionoideae</taxon>
        <taxon>50 kb inversion clade</taxon>
        <taxon>NPAAA clade</taxon>
        <taxon>indigoferoid/millettioid clade</taxon>
        <taxon>Phaseoleae</taxon>
        <taxon>Clitoria</taxon>
    </lineage>
</organism>
<comment type="subcellular location">
    <subcellularLocation>
        <location evidence="1">Endoplasmic reticulum membrane</location>
        <topology evidence="1">Multi-pass membrane protein</topology>
    </subcellularLocation>
</comment>
<evidence type="ECO:0000313" key="3">
    <source>
        <dbReference type="Proteomes" id="UP001359559"/>
    </source>
</evidence>
<dbReference type="Proteomes" id="UP001359559">
    <property type="component" value="Unassembled WGS sequence"/>
</dbReference>
<dbReference type="GO" id="GO:0070973">
    <property type="term" value="P:protein localization to endoplasmic reticulum exit site"/>
    <property type="evidence" value="ECO:0007669"/>
    <property type="project" value="UniProtKB-UniRule"/>
</dbReference>
<keyword evidence="1" id="KW-0472">Membrane</keyword>
<name>A0AAN9KMA3_CLITE</name>
<keyword evidence="1" id="KW-0931">ER-Golgi transport</keyword>
<dbReference type="PANTHER" id="PTHR12701:SF12">
    <property type="entry name" value="ENDOPLASMIC RETICULUM TRANSMEMBRANE PROTEIN"/>
    <property type="match status" value="1"/>
</dbReference>
<dbReference type="GO" id="GO:0005789">
    <property type="term" value="C:endoplasmic reticulum membrane"/>
    <property type="evidence" value="ECO:0007669"/>
    <property type="project" value="UniProtKB-SubCell"/>
</dbReference>
<evidence type="ECO:0000256" key="1">
    <source>
        <dbReference type="RuleBase" id="RU367026"/>
    </source>
</evidence>
<dbReference type="GO" id="GO:0006888">
    <property type="term" value="P:endoplasmic reticulum to Golgi vesicle-mediated transport"/>
    <property type="evidence" value="ECO:0007669"/>
    <property type="project" value="UniProtKB-UniRule"/>
</dbReference>
<keyword evidence="1" id="KW-0653">Protein transport</keyword>
<reference evidence="2 3" key="1">
    <citation type="submission" date="2024-01" db="EMBL/GenBank/DDBJ databases">
        <title>The genomes of 5 underutilized Papilionoideae crops provide insights into root nodulation and disease resistance.</title>
        <authorList>
            <person name="Yuan L."/>
        </authorList>
    </citation>
    <scope>NUCLEOTIDE SEQUENCE [LARGE SCALE GENOMIC DNA]</scope>
    <source>
        <strain evidence="2">LY-2023</strain>
        <tissue evidence="2">Leaf</tissue>
    </source>
</reference>
<gene>
    <name evidence="2" type="ORF">RJT34_04797</name>
</gene>
<dbReference type="PANTHER" id="PTHR12701">
    <property type="entry name" value="BCR-ASSOCIATED PROTEIN, BAP"/>
    <property type="match status" value="1"/>
</dbReference>
<keyword evidence="1" id="KW-0812">Transmembrane</keyword>
<keyword evidence="1" id="KW-0813">Transport</keyword>
<feature type="transmembrane region" description="Helical" evidence="1">
    <location>
        <begin position="167"/>
        <end position="188"/>
    </location>
</feature>
<dbReference type="GO" id="GO:0006886">
    <property type="term" value="P:intracellular protein transport"/>
    <property type="evidence" value="ECO:0007669"/>
    <property type="project" value="UniProtKB-UniRule"/>
</dbReference>
<comment type="function">
    <text evidence="1">May play a role in anterograde transport of membrane proteins from the endoplasmic reticulum to the Golgi.</text>
</comment>
<accession>A0AAN9KMA3</accession>
<feature type="transmembrane region" description="Helical" evidence="1">
    <location>
        <begin position="76"/>
        <end position="98"/>
    </location>
</feature>
<keyword evidence="3" id="KW-1185">Reference proteome</keyword>
<proteinExistence type="inferred from homology"/>
<sequence length="204" mass="23549">MAYTFLVLQYGAIGKGKIPTFHHSKLLQEELYMCSGIHLRVIKQERENRREEAKHSLCCDRRKNHSFHIGSGDLMALEWVVLGYAAGAEAVMVLLLTIPGLDALRKGLVTVTRNLLKPFMSVVPFCLFLLMDIYWKYENRPSCEGDSCTPSEHLRHQKSIMKSQRNALLIAAALLFYWLLYSVTNLIVRIEQLNQRLERLKNRD</sequence>
<comment type="caution">
    <text evidence="2">The sequence shown here is derived from an EMBL/GenBank/DDBJ whole genome shotgun (WGS) entry which is preliminary data.</text>
</comment>
<dbReference type="EMBL" id="JAYKXN010000001">
    <property type="protein sequence ID" value="KAK7320067.1"/>
    <property type="molecule type" value="Genomic_DNA"/>
</dbReference>
<keyword evidence="1" id="KW-0256">Endoplasmic reticulum</keyword>
<evidence type="ECO:0000313" key="2">
    <source>
        <dbReference type="EMBL" id="KAK7320067.1"/>
    </source>
</evidence>
<feature type="transmembrane region" description="Helical" evidence="1">
    <location>
        <begin position="118"/>
        <end position="135"/>
    </location>
</feature>